<reference evidence="1" key="1">
    <citation type="journal article" date="2015" name="ISME J.">
        <title>Draft Genome Sequence of Streptomyces incarnatus NRRL8089, which Produces the Nucleoside Antibiotic Sinefungin.</title>
        <authorList>
            <person name="Oshima K."/>
            <person name="Hattori M."/>
            <person name="Shimizu H."/>
            <person name="Fukuda K."/>
            <person name="Nemoto M."/>
            <person name="Inagaki K."/>
            <person name="Tamura T."/>
        </authorList>
    </citation>
    <scope>NUCLEOTIDE SEQUENCE</scope>
    <source>
        <strain evidence="1">FACHB-1375</strain>
    </source>
</reference>
<gene>
    <name evidence="1" type="ORF">H6G03_18255</name>
</gene>
<dbReference type="Proteomes" id="UP000641646">
    <property type="component" value="Unassembled WGS sequence"/>
</dbReference>
<evidence type="ECO:0000313" key="2">
    <source>
        <dbReference type="Proteomes" id="UP000641646"/>
    </source>
</evidence>
<dbReference type="AlphaFoldDB" id="A0A926VFY9"/>
<proteinExistence type="predicted"/>
<dbReference type="InterPro" id="IPR008203">
    <property type="entry name" value="AF2212-like"/>
</dbReference>
<accession>A0A926VFY9</accession>
<name>A0A926VFY9_9CYAN</name>
<organism evidence="1 2">
    <name type="scientific">Aerosakkonema funiforme FACHB-1375</name>
    <dbReference type="NCBI Taxonomy" id="2949571"/>
    <lineage>
        <taxon>Bacteria</taxon>
        <taxon>Bacillati</taxon>
        <taxon>Cyanobacteriota</taxon>
        <taxon>Cyanophyceae</taxon>
        <taxon>Oscillatoriophycideae</taxon>
        <taxon>Aerosakkonematales</taxon>
        <taxon>Aerosakkonemataceae</taxon>
        <taxon>Aerosakkonema</taxon>
    </lineage>
</organism>
<dbReference type="InterPro" id="IPR024069">
    <property type="entry name" value="AF2212-like_dom_sf"/>
</dbReference>
<comment type="caution">
    <text evidence="1">The sequence shown here is derived from an EMBL/GenBank/DDBJ whole genome shotgun (WGS) entry which is preliminary data.</text>
</comment>
<dbReference type="SUPFAM" id="SSF141694">
    <property type="entry name" value="AF2212/PG0164-like"/>
    <property type="match status" value="1"/>
</dbReference>
<evidence type="ECO:0000313" key="1">
    <source>
        <dbReference type="EMBL" id="MBD2182983.1"/>
    </source>
</evidence>
<dbReference type="EMBL" id="JACJPW010000046">
    <property type="protein sequence ID" value="MBD2182983.1"/>
    <property type="molecule type" value="Genomic_DNA"/>
</dbReference>
<sequence>MIQAQTIEAIYEDGVLRPLQTLEGLAEHSRVKITINSEQSLPHPLLQFAGILSDEEAEDLQRMIADEFGKIDPHGW</sequence>
<dbReference type="Pfam" id="PF01954">
    <property type="entry name" value="AF2212-like"/>
    <property type="match status" value="1"/>
</dbReference>
<protein>
    <submittedName>
        <fullName evidence="1">Antitoxin family protein</fullName>
    </submittedName>
</protein>
<reference evidence="1" key="2">
    <citation type="submission" date="2020-08" db="EMBL/GenBank/DDBJ databases">
        <authorList>
            <person name="Chen M."/>
            <person name="Teng W."/>
            <person name="Zhao L."/>
            <person name="Hu C."/>
            <person name="Zhou Y."/>
            <person name="Han B."/>
            <person name="Song L."/>
            <person name="Shu W."/>
        </authorList>
    </citation>
    <scope>NUCLEOTIDE SEQUENCE</scope>
    <source>
        <strain evidence="1">FACHB-1375</strain>
    </source>
</reference>
<keyword evidence="2" id="KW-1185">Reference proteome</keyword>
<dbReference type="Gene3D" id="4.10.1150.10">
    <property type="entry name" value="AF2212/PG0164-like"/>
    <property type="match status" value="1"/>
</dbReference>